<organism evidence="2 3">
    <name type="scientific">Chironomus riparius</name>
    <dbReference type="NCBI Taxonomy" id="315576"/>
    <lineage>
        <taxon>Eukaryota</taxon>
        <taxon>Metazoa</taxon>
        <taxon>Ecdysozoa</taxon>
        <taxon>Arthropoda</taxon>
        <taxon>Hexapoda</taxon>
        <taxon>Insecta</taxon>
        <taxon>Pterygota</taxon>
        <taxon>Neoptera</taxon>
        <taxon>Endopterygota</taxon>
        <taxon>Diptera</taxon>
        <taxon>Nematocera</taxon>
        <taxon>Chironomoidea</taxon>
        <taxon>Chironomidae</taxon>
        <taxon>Chironominae</taxon>
        <taxon>Chironomus</taxon>
    </lineage>
</organism>
<feature type="compositionally biased region" description="Polar residues" evidence="1">
    <location>
        <begin position="74"/>
        <end position="92"/>
    </location>
</feature>
<name>A0A9N9WP44_9DIPT</name>
<evidence type="ECO:0000313" key="3">
    <source>
        <dbReference type="Proteomes" id="UP001153620"/>
    </source>
</evidence>
<dbReference type="Proteomes" id="UP001153620">
    <property type="component" value="Chromosome 1"/>
</dbReference>
<evidence type="ECO:0000256" key="1">
    <source>
        <dbReference type="SAM" id="MobiDB-lite"/>
    </source>
</evidence>
<sequence>MSSFYFGADESLTQGAYITDQNCNNSENQDIQVHSEPCEILTPEINFELSIQDPKVMQSNQCYSQLAENVLSSSDAMPTQFRRIQSSQSTNGNREKVKLHEKSRNRSVFRSRKSQRRGSGKSRSRSARKPSVTRRERFL</sequence>
<accession>A0A9N9WP44</accession>
<feature type="region of interest" description="Disordered" evidence="1">
    <location>
        <begin position="74"/>
        <end position="139"/>
    </location>
</feature>
<evidence type="ECO:0000313" key="2">
    <source>
        <dbReference type="EMBL" id="CAG9799511.1"/>
    </source>
</evidence>
<proteinExistence type="predicted"/>
<reference evidence="2" key="2">
    <citation type="submission" date="2022-10" db="EMBL/GenBank/DDBJ databases">
        <authorList>
            <consortium name="ENA_rothamsted_submissions"/>
            <consortium name="culmorum"/>
            <person name="King R."/>
        </authorList>
    </citation>
    <scope>NUCLEOTIDE SEQUENCE</scope>
</reference>
<reference evidence="2" key="1">
    <citation type="submission" date="2022-01" db="EMBL/GenBank/DDBJ databases">
        <authorList>
            <person name="King R."/>
        </authorList>
    </citation>
    <scope>NUCLEOTIDE SEQUENCE</scope>
</reference>
<gene>
    <name evidence="2" type="ORF">CHIRRI_LOCUS2476</name>
</gene>
<keyword evidence="3" id="KW-1185">Reference proteome</keyword>
<protein>
    <submittedName>
        <fullName evidence="2">Uncharacterized protein</fullName>
    </submittedName>
</protein>
<feature type="compositionally biased region" description="Basic residues" evidence="1">
    <location>
        <begin position="105"/>
        <end position="132"/>
    </location>
</feature>
<feature type="compositionally biased region" description="Basic and acidic residues" evidence="1">
    <location>
        <begin position="93"/>
        <end position="104"/>
    </location>
</feature>
<dbReference type="AlphaFoldDB" id="A0A9N9WP44"/>
<dbReference type="EMBL" id="OU895877">
    <property type="protein sequence ID" value="CAG9799511.1"/>
    <property type="molecule type" value="Genomic_DNA"/>
</dbReference>